<keyword evidence="3" id="KW-1185">Reference proteome</keyword>
<protein>
    <submittedName>
        <fullName evidence="2">Type II toxin-antitoxin system RelE/ParE family toxin</fullName>
    </submittedName>
</protein>
<evidence type="ECO:0000313" key="4">
    <source>
        <dbReference type="Proteomes" id="UP000628442"/>
    </source>
</evidence>
<evidence type="ECO:0000313" key="1">
    <source>
        <dbReference type="EMBL" id="GGY54629.1"/>
    </source>
</evidence>
<dbReference type="OrthoDB" id="5296677at2"/>
<sequence length="107" mass="12525">MKPNYKAPFVSFVKKQHKPFQLAIEDAVEDVCAHPDIGEAKTGDLQGIRVHKFKYQRQEYLMAYRAPTSEALKRKDARLELLFIDFYQLGTHENFYASLKKYLKRGV</sequence>
<dbReference type="Proteomes" id="UP000292307">
    <property type="component" value="Chromosome"/>
</dbReference>
<proteinExistence type="predicted"/>
<evidence type="ECO:0000313" key="2">
    <source>
        <dbReference type="EMBL" id="QBH99887.1"/>
    </source>
</evidence>
<evidence type="ECO:0000313" key="3">
    <source>
        <dbReference type="Proteomes" id="UP000292307"/>
    </source>
</evidence>
<reference evidence="1" key="1">
    <citation type="journal article" date="2014" name="Int. J. Syst. Evol. Microbiol.">
        <title>Complete genome sequence of Corynebacterium casei LMG S-19264T (=DSM 44701T), isolated from a smear-ripened cheese.</title>
        <authorList>
            <consortium name="US DOE Joint Genome Institute (JGI-PGF)"/>
            <person name="Walter F."/>
            <person name="Albersmeier A."/>
            <person name="Kalinowski J."/>
            <person name="Ruckert C."/>
        </authorList>
    </citation>
    <scope>NUCLEOTIDE SEQUENCE</scope>
    <source>
        <strain evidence="1">KCTC 12343</strain>
    </source>
</reference>
<name>A0A411WTA7_9BURK</name>
<dbReference type="EMBL" id="CP036401">
    <property type="protein sequence ID" value="QBH99887.1"/>
    <property type="molecule type" value="Genomic_DNA"/>
</dbReference>
<accession>A0A411WTA7</accession>
<gene>
    <name evidence="2" type="ORF">EYF70_02790</name>
    <name evidence="1" type="ORF">GCM10007387_41250</name>
</gene>
<dbReference type="AlphaFoldDB" id="A0A411WTA7"/>
<reference evidence="1" key="3">
    <citation type="submission" date="2022-12" db="EMBL/GenBank/DDBJ databases">
        <authorList>
            <person name="Sun Q."/>
            <person name="Kim S."/>
        </authorList>
    </citation>
    <scope>NUCLEOTIDE SEQUENCE</scope>
    <source>
        <strain evidence="1">KCTC 12343</strain>
    </source>
</reference>
<dbReference type="Proteomes" id="UP000628442">
    <property type="component" value="Unassembled WGS sequence"/>
</dbReference>
<organism evidence="1 4">
    <name type="scientific">Pseudoduganella albidiflava</name>
    <dbReference type="NCBI Taxonomy" id="321983"/>
    <lineage>
        <taxon>Bacteria</taxon>
        <taxon>Pseudomonadati</taxon>
        <taxon>Pseudomonadota</taxon>
        <taxon>Betaproteobacteria</taxon>
        <taxon>Burkholderiales</taxon>
        <taxon>Oxalobacteraceae</taxon>
        <taxon>Telluria group</taxon>
        <taxon>Pseudoduganella</taxon>
    </lineage>
</organism>
<dbReference type="EMBL" id="BMWV01000010">
    <property type="protein sequence ID" value="GGY54629.1"/>
    <property type="molecule type" value="Genomic_DNA"/>
</dbReference>
<dbReference type="Pfam" id="PF15781">
    <property type="entry name" value="ParE-like_toxin"/>
    <property type="match status" value="1"/>
</dbReference>
<dbReference type="InterPro" id="IPR031552">
    <property type="entry name" value="ParE-like_toxin"/>
</dbReference>
<reference evidence="2 3" key="2">
    <citation type="submission" date="2019-02" db="EMBL/GenBank/DDBJ databases">
        <title>Draft Genome Sequences of Six Type Strains of the Genus Massilia.</title>
        <authorList>
            <person name="Miess H."/>
            <person name="Frediansyhah A."/>
            <person name="Gross H."/>
        </authorList>
    </citation>
    <scope>NUCLEOTIDE SEQUENCE [LARGE SCALE GENOMIC DNA]</scope>
    <source>
        <strain evidence="2 3">DSM 17472</strain>
    </source>
</reference>
<dbReference type="RefSeq" id="WP_131144036.1">
    <property type="nucleotide sequence ID" value="NZ_BMWV01000010.1"/>
</dbReference>